<feature type="compositionally biased region" description="Basic residues" evidence="1">
    <location>
        <begin position="25"/>
        <end position="37"/>
    </location>
</feature>
<dbReference type="InterPro" id="IPR015943">
    <property type="entry name" value="WD40/YVTN_repeat-like_dom_sf"/>
</dbReference>
<feature type="region of interest" description="Disordered" evidence="1">
    <location>
        <begin position="765"/>
        <end position="806"/>
    </location>
</feature>
<feature type="region of interest" description="Disordered" evidence="1">
    <location>
        <begin position="115"/>
        <end position="146"/>
    </location>
</feature>
<keyword evidence="2" id="KW-0812">Transmembrane</keyword>
<sequence>MGRQQKILRAEDSLSSAVGFLPSRRRQTGIRAGRTRRKNEAPPAAGLSLFPRRAKEREAENDETAGVPPMVATPVNVRRCSVQTRVFSLVLSGCVILLVLCGGTRHASRLLGGAKALGSDLSPSSRPENLSLGAERISKRGGGGPECLAPTSSDAEFIFAPLSEAPPRGRLPSSPSSAAPSPAAAGRRIPRDSASPPASPFPSGSSAAKRQAARDDAPGGLRPLRDAPFLLEKAPVDLSSPADFLALLPFRPRGGAPQALPSALPSFLLVSCARNGLLAVRPARSRSPGAREPLAAVATGHEAPVVALAAFERHPEDGFVATLDASGELRVHSVVTRAVSAPLCGPPEAATGAEEPNSLSAASACEKRLEAPWKLGGALGLRAAVSLAPDVLVRHAFLAVTGSRKITSFAVISHKGEKLFLLGDSEGWITVLSRTGTLRRRVKVTDEEGGVRHVTHQSGVVVFCTARSFAVFSVAVMDATGAVGGVDARAPISAIALDPTRQTRLAVALEDGQVLLYDLKKAALLHKLSSSSRVPLSLVFLKHVILAFGAAQGEDSFLMGFDPKAAEASRSVVRDGGASGAAFLSAERFSLDNFQVGSVASSSRIGDMHLVAALSLSGDEIRLFEPVSRHGLPPEEESWTNFRLPILVIALVAILVFRTFRTRRLSVFKPRDEPDKGGFLPAAGPRGWARRPRADDNFGDFHNKKPDLTDSAILALPADAWLLSAVGCVTFHAKERRCSFLNGSAERKPGTRAVSRLPQLKKWQQWKRWKSGQKAEEVRRQQRERRGQDGKEERRIMERLPFNPKP</sequence>
<organism evidence="3 4">
    <name type="scientific">Besnoitia besnoiti</name>
    <name type="common">Apicomplexan protozoan</name>
    <dbReference type="NCBI Taxonomy" id="94643"/>
    <lineage>
        <taxon>Eukaryota</taxon>
        <taxon>Sar</taxon>
        <taxon>Alveolata</taxon>
        <taxon>Apicomplexa</taxon>
        <taxon>Conoidasida</taxon>
        <taxon>Coccidia</taxon>
        <taxon>Eucoccidiorida</taxon>
        <taxon>Eimeriorina</taxon>
        <taxon>Sarcocystidae</taxon>
        <taxon>Besnoitia</taxon>
    </lineage>
</organism>
<keyword evidence="4" id="KW-1185">Reference proteome</keyword>
<protein>
    <recommendedName>
        <fullName evidence="5">Transmembrane protein</fullName>
    </recommendedName>
</protein>
<dbReference type="Proteomes" id="UP000224006">
    <property type="component" value="Chromosome VIII"/>
</dbReference>
<dbReference type="SUPFAM" id="SSF50978">
    <property type="entry name" value="WD40 repeat-like"/>
    <property type="match status" value="1"/>
</dbReference>
<accession>A0A2A9MB89</accession>
<evidence type="ECO:0000256" key="2">
    <source>
        <dbReference type="SAM" id="Phobius"/>
    </source>
</evidence>
<dbReference type="KEGG" id="bbes:BESB_081420"/>
<reference evidence="3 4" key="1">
    <citation type="submission" date="2017-09" db="EMBL/GenBank/DDBJ databases">
        <title>Genome sequencing of Besnoitia besnoiti strain Bb-Ger1.</title>
        <authorList>
            <person name="Schares G."/>
            <person name="Venepally P."/>
            <person name="Lorenzi H.A."/>
        </authorList>
    </citation>
    <scope>NUCLEOTIDE SEQUENCE [LARGE SCALE GENOMIC DNA]</scope>
    <source>
        <strain evidence="3 4">Bb-Ger1</strain>
    </source>
</reference>
<gene>
    <name evidence="3" type="ORF">BESB_081420</name>
</gene>
<dbReference type="InterPro" id="IPR036322">
    <property type="entry name" value="WD40_repeat_dom_sf"/>
</dbReference>
<feature type="compositionally biased region" description="Low complexity" evidence="1">
    <location>
        <begin position="165"/>
        <end position="208"/>
    </location>
</feature>
<dbReference type="GeneID" id="40313068"/>
<dbReference type="EMBL" id="NWUJ01000009">
    <property type="protein sequence ID" value="PFH32943.1"/>
    <property type="molecule type" value="Genomic_DNA"/>
</dbReference>
<name>A0A2A9MB89_BESBE</name>
<keyword evidence="2" id="KW-0472">Membrane</keyword>
<dbReference type="VEuPathDB" id="ToxoDB:BESB_081420"/>
<evidence type="ECO:0000313" key="4">
    <source>
        <dbReference type="Proteomes" id="UP000224006"/>
    </source>
</evidence>
<feature type="region of interest" description="Disordered" evidence="1">
    <location>
        <begin position="164"/>
        <end position="224"/>
    </location>
</feature>
<evidence type="ECO:0008006" key="5">
    <source>
        <dbReference type="Google" id="ProtNLM"/>
    </source>
</evidence>
<evidence type="ECO:0000313" key="3">
    <source>
        <dbReference type="EMBL" id="PFH32943.1"/>
    </source>
</evidence>
<proteinExistence type="predicted"/>
<comment type="caution">
    <text evidence="3">The sequence shown here is derived from an EMBL/GenBank/DDBJ whole genome shotgun (WGS) entry which is preliminary data.</text>
</comment>
<evidence type="ECO:0000256" key="1">
    <source>
        <dbReference type="SAM" id="MobiDB-lite"/>
    </source>
</evidence>
<dbReference type="OrthoDB" id="438684at2759"/>
<dbReference type="RefSeq" id="XP_029216952.1">
    <property type="nucleotide sequence ID" value="XM_029366492.1"/>
</dbReference>
<keyword evidence="2" id="KW-1133">Transmembrane helix</keyword>
<feature type="transmembrane region" description="Helical" evidence="2">
    <location>
        <begin position="86"/>
        <end position="105"/>
    </location>
</feature>
<dbReference type="Gene3D" id="2.130.10.10">
    <property type="entry name" value="YVTN repeat-like/Quinoprotein amine dehydrogenase"/>
    <property type="match status" value="1"/>
</dbReference>
<dbReference type="AlphaFoldDB" id="A0A2A9MB89"/>
<feature type="region of interest" description="Disordered" evidence="1">
    <location>
        <begin position="25"/>
        <end position="67"/>
    </location>
</feature>
<feature type="compositionally biased region" description="Basic and acidic residues" evidence="1">
    <location>
        <begin position="773"/>
        <end position="798"/>
    </location>
</feature>